<proteinExistence type="predicted"/>
<dbReference type="InterPro" id="IPR012677">
    <property type="entry name" value="Nucleotide-bd_a/b_plait_sf"/>
</dbReference>
<dbReference type="Pfam" id="PF00076">
    <property type="entry name" value="RRM_1"/>
    <property type="match status" value="1"/>
</dbReference>
<feature type="domain" description="RRM" evidence="3">
    <location>
        <begin position="254"/>
        <end position="343"/>
    </location>
</feature>
<keyword evidence="1 2" id="KW-0694">RNA-binding</keyword>
<keyword evidence="5" id="KW-1185">Reference proteome</keyword>
<dbReference type="EMBL" id="CADCXV010000671">
    <property type="protein sequence ID" value="CAB0032216.1"/>
    <property type="molecule type" value="Genomic_DNA"/>
</dbReference>
<dbReference type="AlphaFoldDB" id="A0A6H5I6P7"/>
<dbReference type="SUPFAM" id="SSF54928">
    <property type="entry name" value="RNA-binding domain, RBD"/>
    <property type="match status" value="1"/>
</dbReference>
<sequence length="431" mass="47402">MERRSPMAGGGGQRTFAYSRCALYSSVACQWTPSRGSCIFSSERTRYVKLIDIHIYNLQRTRTERERDEAEAYSYGLRGLAVKSHKQKWKDSLAGGLRDVPHEGRRRGCETGLTVAPICGTLKIEHTTAVLEARRSSRAGPNSGIIHWLTRRRASCRAACSTPPSCIRPCIHRSPYVPIFDYLRTKLWSRRRAPRCTDFKKGSCQQQMSLPHPTALTSIHASLPHFLPSPALASPVGSSSSQPSLAAVSNAPCSTLFVANLGQFVSEHELKEIFNRNFENLHLKPIFLGNLDRFKEKVTLGGSPVAFVEYQDVRCAAQAMGALQGSLLVSSDRGAIRIEYAKSKMAEVGLTSLWIEARGLITTSTTTTTTITAATRSNYYEWRSSVDAHIITSSRRRNETAAAGSAATAKRVLAISSSALLHRALGLTETL</sequence>
<protein>
    <recommendedName>
        <fullName evidence="3">RRM domain-containing protein</fullName>
    </recommendedName>
</protein>
<dbReference type="GO" id="GO:0003723">
    <property type="term" value="F:RNA binding"/>
    <property type="evidence" value="ECO:0007669"/>
    <property type="project" value="UniProtKB-UniRule"/>
</dbReference>
<organism evidence="4 5">
    <name type="scientific">Trichogramma brassicae</name>
    <dbReference type="NCBI Taxonomy" id="86971"/>
    <lineage>
        <taxon>Eukaryota</taxon>
        <taxon>Metazoa</taxon>
        <taxon>Ecdysozoa</taxon>
        <taxon>Arthropoda</taxon>
        <taxon>Hexapoda</taxon>
        <taxon>Insecta</taxon>
        <taxon>Pterygota</taxon>
        <taxon>Neoptera</taxon>
        <taxon>Endopterygota</taxon>
        <taxon>Hymenoptera</taxon>
        <taxon>Apocrita</taxon>
        <taxon>Proctotrupomorpha</taxon>
        <taxon>Chalcidoidea</taxon>
        <taxon>Trichogrammatidae</taxon>
        <taxon>Trichogramma</taxon>
    </lineage>
</organism>
<accession>A0A6H5I6P7</accession>
<evidence type="ECO:0000313" key="5">
    <source>
        <dbReference type="Proteomes" id="UP000479190"/>
    </source>
</evidence>
<reference evidence="4 5" key="1">
    <citation type="submission" date="2020-02" db="EMBL/GenBank/DDBJ databases">
        <authorList>
            <person name="Ferguson B K."/>
        </authorList>
    </citation>
    <scope>NUCLEOTIDE SEQUENCE [LARGE SCALE GENOMIC DNA]</scope>
</reference>
<gene>
    <name evidence="4" type="ORF">TBRA_LOCUS4160</name>
</gene>
<dbReference type="Proteomes" id="UP000479190">
    <property type="component" value="Unassembled WGS sequence"/>
</dbReference>
<name>A0A6H5I6P7_9HYME</name>
<dbReference type="OrthoDB" id="431169at2759"/>
<evidence type="ECO:0000313" key="4">
    <source>
        <dbReference type="EMBL" id="CAB0032216.1"/>
    </source>
</evidence>
<evidence type="ECO:0000256" key="1">
    <source>
        <dbReference type="ARBA" id="ARBA00022884"/>
    </source>
</evidence>
<dbReference type="InterPro" id="IPR000504">
    <property type="entry name" value="RRM_dom"/>
</dbReference>
<dbReference type="InterPro" id="IPR035979">
    <property type="entry name" value="RBD_domain_sf"/>
</dbReference>
<evidence type="ECO:0000256" key="2">
    <source>
        <dbReference type="PROSITE-ProRule" id="PRU00176"/>
    </source>
</evidence>
<dbReference type="PANTHER" id="PTHR10501">
    <property type="entry name" value="U1 SMALL NUCLEAR RIBONUCLEOPROTEIN A/U2 SMALL NUCLEAR RIBONUCLEOPROTEIN B"/>
    <property type="match status" value="1"/>
</dbReference>
<evidence type="ECO:0000259" key="3">
    <source>
        <dbReference type="PROSITE" id="PS50102"/>
    </source>
</evidence>
<dbReference type="Gene3D" id="3.30.70.330">
    <property type="match status" value="1"/>
</dbReference>
<dbReference type="PROSITE" id="PS50102">
    <property type="entry name" value="RRM"/>
    <property type="match status" value="1"/>
</dbReference>